<keyword evidence="2" id="KW-1185">Reference proteome</keyword>
<evidence type="ECO:0000313" key="2">
    <source>
        <dbReference type="Proteomes" id="UP000293568"/>
    </source>
</evidence>
<dbReference type="InterPro" id="IPR008983">
    <property type="entry name" value="Tumour_necrosis_fac-like_dom"/>
</dbReference>
<dbReference type="OrthoDB" id="9888625at2"/>
<dbReference type="Proteomes" id="UP000293568">
    <property type="component" value="Chromosome"/>
</dbReference>
<dbReference type="Gene3D" id="2.60.120.40">
    <property type="match status" value="1"/>
</dbReference>
<dbReference type="AlphaFoldDB" id="A0A4P6EW79"/>
<sequence>MASSGEFQVITSGDLFPTASVPFATSNIVGANITFSNLAPTNIVLAPGRYLVNYSVSAWNMKPFNGVSQCKMMLFLNGLFLSESFAGGPEVNGASHASGNCIFSVTVPNSILQLRVDQLGGIVGPFSDISLSVSEITP</sequence>
<dbReference type="KEGG" id="pprt:ET464_11025"/>
<protein>
    <submittedName>
        <fullName evidence="1">Uncharacterized protein</fullName>
    </submittedName>
</protein>
<organism evidence="1 2">
    <name type="scientific">Paenibacillus protaetiae</name>
    <dbReference type="NCBI Taxonomy" id="2509456"/>
    <lineage>
        <taxon>Bacteria</taxon>
        <taxon>Bacillati</taxon>
        <taxon>Bacillota</taxon>
        <taxon>Bacilli</taxon>
        <taxon>Bacillales</taxon>
        <taxon>Paenibacillaceae</taxon>
        <taxon>Paenibacillus</taxon>
    </lineage>
</organism>
<gene>
    <name evidence="1" type="ORF">ET464_11025</name>
</gene>
<reference evidence="1 2" key="1">
    <citation type="submission" date="2019-01" db="EMBL/GenBank/DDBJ databases">
        <title>Genome sequencing of strain FW100M-2.</title>
        <authorList>
            <person name="Heo J."/>
            <person name="Kim S.-J."/>
            <person name="Kim J.-S."/>
            <person name="Hong S.-B."/>
            <person name="Kwon S.-W."/>
        </authorList>
    </citation>
    <scope>NUCLEOTIDE SEQUENCE [LARGE SCALE GENOMIC DNA]</scope>
    <source>
        <strain evidence="1 2">FW100M-2</strain>
    </source>
</reference>
<name>A0A4P6EW79_9BACL</name>
<proteinExistence type="predicted"/>
<evidence type="ECO:0000313" key="1">
    <source>
        <dbReference type="EMBL" id="QAY66845.1"/>
    </source>
</evidence>
<accession>A0A4P6EW79</accession>
<dbReference type="EMBL" id="CP035492">
    <property type="protein sequence ID" value="QAY66845.1"/>
    <property type="molecule type" value="Genomic_DNA"/>
</dbReference>
<dbReference type="RefSeq" id="WP_129440837.1">
    <property type="nucleotide sequence ID" value="NZ_CP035492.1"/>
</dbReference>